<dbReference type="Pfam" id="PF08282">
    <property type="entry name" value="Hydrolase_3"/>
    <property type="match status" value="1"/>
</dbReference>
<dbReference type="SFLD" id="SFLDG01144">
    <property type="entry name" value="C2.B.4:_PGP_Like"/>
    <property type="match status" value="1"/>
</dbReference>
<evidence type="ECO:0000313" key="2">
    <source>
        <dbReference type="Proteomes" id="UP000199577"/>
    </source>
</evidence>
<dbReference type="SFLD" id="SFLDS00003">
    <property type="entry name" value="Haloacid_Dehalogenase"/>
    <property type="match status" value="1"/>
</dbReference>
<dbReference type="GO" id="GO:0000287">
    <property type="term" value="F:magnesium ion binding"/>
    <property type="evidence" value="ECO:0007669"/>
    <property type="project" value="TreeGrafter"/>
</dbReference>
<sequence>MSKPKVQAVFFDIDGTLLGLKSKVIPDSTIEALAILKAKGIKIIVSTGRSYEHARFLASYGFDGFITFNGSYCVDEQGQAFFRHTIAGDDIQILHDHLNTADRFPVGVMTTEGSFISDITDDVAAIFHLLKLEIPRAQPFAQALHTEVLQLNLFVDEHTELHLINNVLKNCESSRWCPQFIDVNARGISKKVGMEQFFARYSLSAAHTMAFGDGGNDIQMLRAAGVGVAMANAGANVKAVADYVTDTTEEHGIWNALKRYEII</sequence>
<dbReference type="EMBL" id="FOLL01000017">
    <property type="protein sequence ID" value="SFC64048.1"/>
    <property type="molecule type" value="Genomic_DNA"/>
</dbReference>
<proteinExistence type="predicted"/>
<dbReference type="InterPro" id="IPR036412">
    <property type="entry name" value="HAD-like_sf"/>
</dbReference>
<dbReference type="AlphaFoldDB" id="A0A1I1KZA4"/>
<dbReference type="PANTHER" id="PTHR10000">
    <property type="entry name" value="PHOSPHOSERINE PHOSPHATASE"/>
    <property type="match status" value="1"/>
</dbReference>
<dbReference type="PROSITE" id="PS01229">
    <property type="entry name" value="COF_2"/>
    <property type="match status" value="1"/>
</dbReference>
<dbReference type="Proteomes" id="UP000199577">
    <property type="component" value="Unassembled WGS sequence"/>
</dbReference>
<dbReference type="NCBIfam" id="TIGR01484">
    <property type="entry name" value="HAD-SF-IIB"/>
    <property type="match status" value="1"/>
</dbReference>
<dbReference type="InterPro" id="IPR000150">
    <property type="entry name" value="Cof"/>
</dbReference>
<protein>
    <recommendedName>
        <fullName evidence="3">Cof subfamily of IIB subfamily of haloacid dehalogenase superfamily/HAD-superfamily hydrolase, subfamily IIB</fullName>
    </recommendedName>
</protein>
<reference evidence="1 2" key="1">
    <citation type="submission" date="2016-10" db="EMBL/GenBank/DDBJ databases">
        <authorList>
            <person name="de Groot N.N."/>
        </authorList>
    </citation>
    <scope>NUCLEOTIDE SEQUENCE [LARGE SCALE GENOMIC DNA]</scope>
    <source>
        <strain evidence="1 2">DSM 22900</strain>
    </source>
</reference>
<evidence type="ECO:0008006" key="3">
    <source>
        <dbReference type="Google" id="ProtNLM"/>
    </source>
</evidence>
<dbReference type="STRING" id="623281.SAMN05421747_11720"/>
<dbReference type="InterPro" id="IPR023214">
    <property type="entry name" value="HAD_sf"/>
</dbReference>
<dbReference type="InterPro" id="IPR006379">
    <property type="entry name" value="HAD-SF_hydro_IIB"/>
</dbReference>
<dbReference type="Gene3D" id="3.30.1240.10">
    <property type="match status" value="1"/>
</dbReference>
<dbReference type="SUPFAM" id="SSF56784">
    <property type="entry name" value="HAD-like"/>
    <property type="match status" value="1"/>
</dbReference>
<organism evidence="1 2">
    <name type="scientific">Parapedobacter composti</name>
    <dbReference type="NCBI Taxonomy" id="623281"/>
    <lineage>
        <taxon>Bacteria</taxon>
        <taxon>Pseudomonadati</taxon>
        <taxon>Bacteroidota</taxon>
        <taxon>Sphingobacteriia</taxon>
        <taxon>Sphingobacteriales</taxon>
        <taxon>Sphingobacteriaceae</taxon>
        <taxon>Parapedobacter</taxon>
    </lineage>
</organism>
<dbReference type="NCBIfam" id="TIGR00099">
    <property type="entry name" value="Cof-subfamily"/>
    <property type="match status" value="1"/>
</dbReference>
<accession>A0A1I1KZA4</accession>
<name>A0A1I1KZA4_9SPHI</name>
<gene>
    <name evidence="1" type="ORF">SAMN05421747_11720</name>
</gene>
<keyword evidence="2" id="KW-1185">Reference proteome</keyword>
<dbReference type="SFLD" id="SFLDG01140">
    <property type="entry name" value="C2.B:_Phosphomannomutase_and_P"/>
    <property type="match status" value="1"/>
</dbReference>
<dbReference type="GO" id="GO:0005829">
    <property type="term" value="C:cytosol"/>
    <property type="evidence" value="ECO:0007669"/>
    <property type="project" value="TreeGrafter"/>
</dbReference>
<evidence type="ECO:0000313" key="1">
    <source>
        <dbReference type="EMBL" id="SFC64048.1"/>
    </source>
</evidence>
<dbReference type="Gene3D" id="3.40.50.1000">
    <property type="entry name" value="HAD superfamily/HAD-like"/>
    <property type="match status" value="1"/>
</dbReference>
<dbReference type="GO" id="GO:0016791">
    <property type="term" value="F:phosphatase activity"/>
    <property type="evidence" value="ECO:0007669"/>
    <property type="project" value="TreeGrafter"/>
</dbReference>
<dbReference type="PANTHER" id="PTHR10000:SF25">
    <property type="entry name" value="PHOSPHATASE YKRA-RELATED"/>
    <property type="match status" value="1"/>
</dbReference>